<evidence type="ECO:0000313" key="26">
    <source>
        <dbReference type="Proteomes" id="UP000266721"/>
    </source>
</evidence>
<evidence type="ECO:0000256" key="12">
    <source>
        <dbReference type="ARBA" id="ARBA00023242"/>
    </source>
</evidence>
<dbReference type="InterPro" id="IPR039298">
    <property type="entry name" value="ACOT13"/>
</dbReference>
<feature type="domain" description="Thioesterase" evidence="24">
    <location>
        <begin position="70"/>
        <end position="145"/>
    </location>
</feature>
<dbReference type="GO" id="GO:0005829">
    <property type="term" value="C:cytosol"/>
    <property type="evidence" value="ECO:0007669"/>
    <property type="project" value="UniProtKB-SubCell"/>
</dbReference>
<evidence type="ECO:0000256" key="16">
    <source>
        <dbReference type="ARBA" id="ARBA00050199"/>
    </source>
</evidence>
<dbReference type="NCBIfam" id="TIGR00369">
    <property type="entry name" value="unchar_dom_1"/>
    <property type="match status" value="1"/>
</dbReference>
<comment type="function">
    <text evidence="18">Catalyzes the hydrolysis of acyl-CoAs into free fatty acids and coenzyme A (CoASH), regulating their respective intracellular levels. Has acyl-CoA thioesterase activity towards medium (C12) and long-chain (C18) fatty acyl-CoA substrates. Can also hydrolyze 3-hydroxyphenylacetyl-CoA and 3,4-dihydroxyphenylacetyl-CoA (in vitro). May play a role in controlling adaptive thermogenesis.</text>
</comment>
<protein>
    <recommendedName>
        <fullName evidence="20">Acyl-coenzyme A thioesterase 13</fullName>
    </recommendedName>
    <alternativeName>
        <fullName evidence="22">Hotdog-fold thioesterase superfamily member 2</fullName>
    </alternativeName>
    <alternativeName>
        <fullName evidence="21">Palmitoyl-CoA hydrolase</fullName>
    </alternativeName>
    <alternativeName>
        <fullName evidence="23">Thioesterase superfamily member 2</fullName>
    </alternativeName>
</protein>
<evidence type="ECO:0000256" key="6">
    <source>
        <dbReference type="ARBA" id="ARBA00022490"/>
    </source>
</evidence>
<comment type="catalytic activity">
    <reaction evidence="15">
        <text>dodecanoyl-CoA + H2O = dodecanoate + CoA + H(+)</text>
        <dbReference type="Rhea" id="RHEA:30135"/>
        <dbReference type="ChEBI" id="CHEBI:15377"/>
        <dbReference type="ChEBI" id="CHEBI:15378"/>
        <dbReference type="ChEBI" id="CHEBI:18262"/>
        <dbReference type="ChEBI" id="CHEBI:57287"/>
        <dbReference type="ChEBI" id="CHEBI:57375"/>
    </reaction>
    <physiologicalReaction direction="left-to-right" evidence="15">
        <dbReference type="Rhea" id="RHEA:30136"/>
    </physiologicalReaction>
</comment>
<evidence type="ECO:0000256" key="3">
    <source>
        <dbReference type="ARBA" id="ARBA00004186"/>
    </source>
</evidence>
<comment type="caution">
    <text evidence="25">The sequence shown here is derived from an EMBL/GenBank/DDBJ whole genome shotgun (WGS) entry which is preliminary data.</text>
</comment>
<evidence type="ECO:0000313" key="25">
    <source>
        <dbReference type="EMBL" id="OPL32935.1"/>
    </source>
</evidence>
<dbReference type="CDD" id="cd03443">
    <property type="entry name" value="PaaI_thioesterase"/>
    <property type="match status" value="1"/>
</dbReference>
<comment type="catalytic activity">
    <reaction evidence="16">
        <text>hexanoyl-CoA + H2O = hexanoate + CoA + H(+)</text>
        <dbReference type="Rhea" id="RHEA:40115"/>
        <dbReference type="ChEBI" id="CHEBI:15377"/>
        <dbReference type="ChEBI" id="CHEBI:15378"/>
        <dbReference type="ChEBI" id="CHEBI:17120"/>
        <dbReference type="ChEBI" id="CHEBI:57287"/>
        <dbReference type="ChEBI" id="CHEBI:62620"/>
    </reaction>
    <physiologicalReaction direction="left-to-right" evidence="16">
        <dbReference type="Rhea" id="RHEA:40116"/>
    </physiologicalReaction>
</comment>
<dbReference type="GO" id="GO:0005739">
    <property type="term" value="C:mitochondrion"/>
    <property type="evidence" value="ECO:0007669"/>
    <property type="project" value="UniProtKB-SubCell"/>
</dbReference>
<dbReference type="PANTHER" id="PTHR21660:SF1">
    <property type="entry name" value="ACYL-COENZYME A THIOESTERASE 13"/>
    <property type="match status" value="1"/>
</dbReference>
<dbReference type="GO" id="GO:0005819">
    <property type="term" value="C:spindle"/>
    <property type="evidence" value="ECO:0007669"/>
    <property type="project" value="UniProtKB-SubCell"/>
</dbReference>
<sequence>LYCIVMSYRIDDKTKSESIDGLNYAKEVVAQRVNLPHRFENIFKDIEIISGGNGNIVCRYTIPKNLSNTHGSLHGGIIASLVDAVSTWGLSTATKHHRHISVDLSVSYMRKAELGETITIEGKTVKLGGRVAFLTATLLDKNQKIIATGKHTKLILGPVDLESDQ</sequence>
<evidence type="ECO:0000256" key="17">
    <source>
        <dbReference type="ARBA" id="ARBA00052976"/>
    </source>
</evidence>
<evidence type="ECO:0000256" key="20">
    <source>
        <dbReference type="ARBA" id="ARBA00067273"/>
    </source>
</evidence>
<dbReference type="AlphaFoldDB" id="A0A3L5TSK9"/>
<keyword evidence="7" id="KW-0378">Hydrolase</keyword>
<comment type="catalytic activity">
    <reaction evidence="14">
        <text>decanoyl-CoA + H2O = decanoate + CoA + H(+)</text>
        <dbReference type="Rhea" id="RHEA:40059"/>
        <dbReference type="ChEBI" id="CHEBI:15377"/>
        <dbReference type="ChEBI" id="CHEBI:15378"/>
        <dbReference type="ChEBI" id="CHEBI:27689"/>
        <dbReference type="ChEBI" id="CHEBI:57287"/>
        <dbReference type="ChEBI" id="CHEBI:61430"/>
    </reaction>
    <physiologicalReaction direction="left-to-right" evidence="14">
        <dbReference type="Rhea" id="RHEA:40060"/>
    </physiologicalReaction>
</comment>
<keyword evidence="10" id="KW-0496">Mitochondrion</keyword>
<dbReference type="Proteomes" id="UP000266721">
    <property type="component" value="Unassembled WGS sequence"/>
</dbReference>
<evidence type="ECO:0000256" key="19">
    <source>
        <dbReference type="ARBA" id="ARBA00064709"/>
    </source>
</evidence>
<dbReference type="SUPFAM" id="SSF54637">
    <property type="entry name" value="Thioesterase/thiol ester dehydrase-isomerase"/>
    <property type="match status" value="1"/>
</dbReference>
<dbReference type="GO" id="GO:0006629">
    <property type="term" value="P:lipid metabolic process"/>
    <property type="evidence" value="ECO:0007669"/>
    <property type="project" value="UniProtKB-KW"/>
</dbReference>
<name>A0A3L5TSK9_MYTGA</name>
<evidence type="ECO:0000256" key="22">
    <source>
        <dbReference type="ARBA" id="ARBA00081533"/>
    </source>
</evidence>
<feature type="non-terminal residue" evidence="25">
    <location>
        <position position="1"/>
    </location>
</feature>
<proteinExistence type="inferred from homology"/>
<evidence type="ECO:0000256" key="23">
    <source>
        <dbReference type="ARBA" id="ARBA00083956"/>
    </source>
</evidence>
<dbReference type="InterPro" id="IPR003736">
    <property type="entry name" value="PAAI_dom"/>
</dbReference>
<evidence type="ECO:0000256" key="8">
    <source>
        <dbReference type="ARBA" id="ARBA00022990"/>
    </source>
</evidence>
<dbReference type="InterPro" id="IPR029069">
    <property type="entry name" value="HotDog_dom_sf"/>
</dbReference>
<dbReference type="GO" id="GO:0047617">
    <property type="term" value="F:fatty acyl-CoA hydrolase activity"/>
    <property type="evidence" value="ECO:0007669"/>
    <property type="project" value="InterPro"/>
</dbReference>
<evidence type="ECO:0000256" key="11">
    <source>
        <dbReference type="ARBA" id="ARBA00023212"/>
    </source>
</evidence>
<accession>A0A3L5TSK9</accession>
<evidence type="ECO:0000256" key="14">
    <source>
        <dbReference type="ARBA" id="ARBA00047969"/>
    </source>
</evidence>
<dbReference type="EMBL" id="KV585855">
    <property type="protein sequence ID" value="OPL32935.1"/>
    <property type="molecule type" value="Genomic_DNA"/>
</dbReference>
<keyword evidence="6" id="KW-0963">Cytoplasm</keyword>
<evidence type="ECO:0000256" key="15">
    <source>
        <dbReference type="ARBA" id="ARBA00048074"/>
    </source>
</evidence>
<dbReference type="PANTHER" id="PTHR21660">
    <property type="entry name" value="THIOESTERASE SUPERFAMILY MEMBER-RELATED"/>
    <property type="match status" value="1"/>
</dbReference>
<evidence type="ECO:0000256" key="18">
    <source>
        <dbReference type="ARBA" id="ARBA00058205"/>
    </source>
</evidence>
<reference evidence="25 26" key="1">
    <citation type="journal article" date="2016" name="PLoS ONE">
        <title>A First Insight into the Genome of the Filter-Feeder Mussel Mytilus galloprovincialis.</title>
        <authorList>
            <person name="Murgarella M."/>
            <person name="Puiu D."/>
            <person name="Novoa B."/>
            <person name="Figueras A."/>
            <person name="Posada D."/>
            <person name="Canchaya C."/>
        </authorList>
    </citation>
    <scope>NUCLEOTIDE SEQUENCE [LARGE SCALE GENOMIC DNA]</scope>
    <source>
        <tissue evidence="25">Muscle</tissue>
    </source>
</reference>
<evidence type="ECO:0000256" key="5">
    <source>
        <dbReference type="ARBA" id="ARBA00008324"/>
    </source>
</evidence>
<dbReference type="Pfam" id="PF03061">
    <property type="entry name" value="4HBT"/>
    <property type="match status" value="1"/>
</dbReference>
<comment type="catalytic activity">
    <reaction evidence="17">
        <text>a fatty acyl-CoA + H2O = a fatty acid + CoA + H(+)</text>
        <dbReference type="Rhea" id="RHEA:16781"/>
        <dbReference type="ChEBI" id="CHEBI:15377"/>
        <dbReference type="ChEBI" id="CHEBI:15378"/>
        <dbReference type="ChEBI" id="CHEBI:28868"/>
        <dbReference type="ChEBI" id="CHEBI:57287"/>
        <dbReference type="ChEBI" id="CHEBI:77636"/>
    </reaction>
    <physiologicalReaction direction="left-to-right" evidence="17">
        <dbReference type="Rhea" id="RHEA:16782"/>
    </physiologicalReaction>
</comment>
<keyword evidence="26" id="KW-1185">Reference proteome</keyword>
<evidence type="ECO:0000256" key="21">
    <source>
        <dbReference type="ARBA" id="ARBA00075657"/>
    </source>
</evidence>
<comment type="catalytic activity">
    <reaction evidence="13">
        <text>octanoyl-CoA + H2O = octanoate + CoA + H(+)</text>
        <dbReference type="Rhea" id="RHEA:30143"/>
        <dbReference type="ChEBI" id="CHEBI:15377"/>
        <dbReference type="ChEBI" id="CHEBI:15378"/>
        <dbReference type="ChEBI" id="CHEBI:25646"/>
        <dbReference type="ChEBI" id="CHEBI:57287"/>
        <dbReference type="ChEBI" id="CHEBI:57386"/>
    </reaction>
    <physiologicalReaction direction="left-to-right" evidence="13">
        <dbReference type="Rhea" id="RHEA:30144"/>
    </physiologicalReaction>
</comment>
<gene>
    <name evidence="25" type="ORF">AM593_10002</name>
</gene>
<dbReference type="InterPro" id="IPR006683">
    <property type="entry name" value="Thioestr_dom"/>
</dbReference>
<evidence type="ECO:0000256" key="2">
    <source>
        <dbReference type="ARBA" id="ARBA00004173"/>
    </source>
</evidence>
<comment type="similarity">
    <text evidence="5">Belongs to the thioesterase PaaI family.</text>
</comment>
<feature type="non-terminal residue" evidence="25">
    <location>
        <position position="165"/>
    </location>
</feature>
<evidence type="ECO:0000256" key="9">
    <source>
        <dbReference type="ARBA" id="ARBA00023098"/>
    </source>
</evidence>
<keyword evidence="11" id="KW-0206">Cytoskeleton</keyword>
<evidence type="ECO:0000256" key="1">
    <source>
        <dbReference type="ARBA" id="ARBA00004123"/>
    </source>
</evidence>
<dbReference type="SMR" id="A0A3L5TSK9"/>
<comment type="subunit">
    <text evidence="19">Homotetramer. Interacts with PCTP.</text>
</comment>
<evidence type="ECO:0000259" key="24">
    <source>
        <dbReference type="Pfam" id="PF03061"/>
    </source>
</evidence>
<dbReference type="GO" id="GO:0005634">
    <property type="term" value="C:nucleus"/>
    <property type="evidence" value="ECO:0007669"/>
    <property type="project" value="UniProtKB-SubCell"/>
</dbReference>
<dbReference type="FunFam" id="3.10.129.10:FF:000021">
    <property type="entry name" value="Acyl-coenzyme A thioesterase 13"/>
    <property type="match status" value="1"/>
</dbReference>
<dbReference type="Gene3D" id="3.10.129.10">
    <property type="entry name" value="Hotdog Thioesterase"/>
    <property type="match status" value="1"/>
</dbReference>
<keyword evidence="8" id="KW-0007">Acetylation</keyword>
<keyword evidence="12" id="KW-0539">Nucleus</keyword>
<organism evidence="25 26">
    <name type="scientific">Mytilus galloprovincialis</name>
    <name type="common">Mediterranean mussel</name>
    <dbReference type="NCBI Taxonomy" id="29158"/>
    <lineage>
        <taxon>Eukaryota</taxon>
        <taxon>Metazoa</taxon>
        <taxon>Spiralia</taxon>
        <taxon>Lophotrochozoa</taxon>
        <taxon>Mollusca</taxon>
        <taxon>Bivalvia</taxon>
        <taxon>Autobranchia</taxon>
        <taxon>Pteriomorphia</taxon>
        <taxon>Mytilida</taxon>
        <taxon>Mytiloidea</taxon>
        <taxon>Mytilidae</taxon>
        <taxon>Mytilinae</taxon>
        <taxon>Mytilus</taxon>
    </lineage>
</organism>
<evidence type="ECO:0000256" key="13">
    <source>
        <dbReference type="ARBA" id="ARBA00047588"/>
    </source>
</evidence>
<evidence type="ECO:0000256" key="4">
    <source>
        <dbReference type="ARBA" id="ARBA00004514"/>
    </source>
</evidence>
<evidence type="ECO:0000256" key="7">
    <source>
        <dbReference type="ARBA" id="ARBA00022801"/>
    </source>
</evidence>
<comment type="subcellular location">
    <subcellularLocation>
        <location evidence="3">Cytoplasm</location>
        <location evidence="3">Cytoskeleton</location>
        <location evidence="3">Spindle</location>
    </subcellularLocation>
    <subcellularLocation>
        <location evidence="4">Cytoplasm</location>
        <location evidence="4">Cytosol</location>
    </subcellularLocation>
    <subcellularLocation>
        <location evidence="2">Mitochondrion</location>
    </subcellularLocation>
    <subcellularLocation>
        <location evidence="1">Nucleus</location>
    </subcellularLocation>
</comment>
<evidence type="ECO:0000256" key="10">
    <source>
        <dbReference type="ARBA" id="ARBA00023128"/>
    </source>
</evidence>
<keyword evidence="9" id="KW-0443">Lipid metabolism</keyword>